<gene>
    <name evidence="1" type="ORF">EUBSIR_00501</name>
</gene>
<comment type="caution">
    <text evidence="1">The sequence shown here is derived from an EMBL/GenBank/DDBJ whole genome shotgun (WGS) entry which is preliminary data.</text>
</comment>
<accession>B0ML23</accession>
<dbReference type="AlphaFoldDB" id="B0ML23"/>
<proteinExistence type="predicted"/>
<organism evidence="1 2">
    <name type="scientific">[Eubacterium] siraeum DSM 15702</name>
    <dbReference type="NCBI Taxonomy" id="428128"/>
    <lineage>
        <taxon>Bacteria</taxon>
        <taxon>Bacillati</taxon>
        <taxon>Bacillota</taxon>
        <taxon>Clostridia</taxon>
        <taxon>Eubacteriales</taxon>
        <taxon>Oscillospiraceae</taxon>
        <taxon>Oscillospiraceae incertae sedis</taxon>
    </lineage>
</organism>
<evidence type="ECO:0000313" key="2">
    <source>
        <dbReference type="Proteomes" id="UP000005326"/>
    </source>
</evidence>
<dbReference type="Proteomes" id="UP000005326">
    <property type="component" value="Unassembled WGS sequence"/>
</dbReference>
<protein>
    <submittedName>
        <fullName evidence="1">Uncharacterized protein</fullName>
    </submittedName>
</protein>
<sequence>MYNEDTARLTPCKDELCKMTENMQARCTQNTKYGLCAVLP</sequence>
<evidence type="ECO:0000313" key="1">
    <source>
        <dbReference type="EMBL" id="EDS01597.1"/>
    </source>
</evidence>
<keyword evidence="2" id="KW-1185">Reference proteome</keyword>
<dbReference type="EMBL" id="ABCA03000034">
    <property type="protein sequence ID" value="EDS01597.1"/>
    <property type="molecule type" value="Genomic_DNA"/>
</dbReference>
<name>B0ML23_9FIRM</name>
<reference evidence="1" key="1">
    <citation type="submission" date="2007-10" db="EMBL/GenBank/DDBJ databases">
        <authorList>
            <person name="Fulton L."/>
            <person name="Clifton S."/>
            <person name="Fulton B."/>
            <person name="Xu J."/>
            <person name="Minx P."/>
            <person name="Pepin K.H."/>
            <person name="Johnson M."/>
            <person name="Thiruvilangam P."/>
            <person name="Bhonagiri V."/>
            <person name="Nash W.E."/>
            <person name="Mardis E.R."/>
            <person name="Wilson R.K."/>
        </authorList>
    </citation>
    <scope>NUCLEOTIDE SEQUENCE [LARGE SCALE GENOMIC DNA]</scope>
    <source>
        <strain evidence="1">DSM 15702</strain>
    </source>
</reference>
<reference evidence="1" key="2">
    <citation type="submission" date="2014-06" db="EMBL/GenBank/DDBJ databases">
        <title>Draft genome sequence of Eubacterium siraeum (DSM 15702).</title>
        <authorList>
            <person name="Sudarsanam P."/>
            <person name="Ley R."/>
            <person name="Guruge J."/>
            <person name="Turnbaugh P.J."/>
            <person name="Mahowald M."/>
            <person name="Liep D."/>
            <person name="Gordon J."/>
        </authorList>
    </citation>
    <scope>NUCLEOTIDE SEQUENCE</scope>
    <source>
        <strain evidence="1">DSM 15702</strain>
    </source>
</reference>